<feature type="binding site" evidence="2">
    <location>
        <position position="177"/>
    </location>
    <ligand>
        <name>Mn(2+)</name>
        <dbReference type="ChEBI" id="CHEBI:29035"/>
        <label>1</label>
    </ligand>
</feature>
<comment type="cofactor">
    <cofactor evidence="2">
        <name>Mn(2+)</name>
        <dbReference type="ChEBI" id="CHEBI:29035"/>
    </cofactor>
    <text evidence="2">Binds 2 manganese ions per subunit.</text>
</comment>
<feature type="binding site" evidence="3">
    <location>
        <position position="61"/>
    </location>
    <ligand>
        <name>Ca(2+)</name>
        <dbReference type="ChEBI" id="CHEBI:29108"/>
    </ligand>
</feature>
<dbReference type="SUPFAM" id="SSF47240">
    <property type="entry name" value="Ferritin-like"/>
    <property type="match status" value="1"/>
</dbReference>
<comment type="cofactor">
    <cofactor evidence="3">
        <name>Ca(2+)</name>
        <dbReference type="ChEBI" id="CHEBI:29108"/>
    </cofactor>
    <text evidence="3">Binds 1 Ca(2+) ion per subunit.</text>
</comment>
<protein>
    <submittedName>
        <fullName evidence="4">Manganese catalase family protein</fullName>
    </submittedName>
</protein>
<evidence type="ECO:0000313" key="4">
    <source>
        <dbReference type="EMBL" id="RQW76425.1"/>
    </source>
</evidence>
<keyword evidence="2" id="KW-0464">Manganese</keyword>
<evidence type="ECO:0000256" key="2">
    <source>
        <dbReference type="PIRSR" id="PIRSR607760-1"/>
    </source>
</evidence>
<comment type="similarity">
    <text evidence="1">Belongs to the manganese catalase family.</text>
</comment>
<dbReference type="Pfam" id="PF05067">
    <property type="entry name" value="Mn_catalase"/>
    <property type="match status" value="1"/>
</dbReference>
<dbReference type="RefSeq" id="WP_124762247.1">
    <property type="nucleotide sequence ID" value="NZ_JAFBDY010000001.1"/>
</dbReference>
<evidence type="ECO:0000256" key="1">
    <source>
        <dbReference type="ARBA" id="ARBA00007644"/>
    </source>
</evidence>
<dbReference type="InterPro" id="IPR007760">
    <property type="entry name" value="Mn_catalase"/>
</dbReference>
<keyword evidence="2" id="KW-0479">Metal-binding</keyword>
<accession>A0A3N9UKQ8</accession>
<organism evidence="4 5">
    <name type="scientific">Lysinibacillus composti</name>
    <dbReference type="NCBI Taxonomy" id="720633"/>
    <lineage>
        <taxon>Bacteria</taxon>
        <taxon>Bacillati</taxon>
        <taxon>Bacillota</taxon>
        <taxon>Bacilli</taxon>
        <taxon>Bacillales</taxon>
        <taxon>Bacillaceae</taxon>
        <taxon>Lysinibacillus</taxon>
    </lineage>
</organism>
<reference evidence="4 5" key="1">
    <citation type="journal article" date="2013" name="J. Microbiol.">
        <title>Lysinibacillus chungkukjangi sp. nov., isolated from Chungkukjang, Korean fermented soybean food.</title>
        <authorList>
            <person name="Kim S.J."/>
            <person name="Jang Y.H."/>
            <person name="Hamada M."/>
            <person name="Ahn J.H."/>
            <person name="Weon H.Y."/>
            <person name="Suzuki K."/>
            <person name="Whang K.S."/>
            <person name="Kwon S.W."/>
        </authorList>
    </citation>
    <scope>NUCLEOTIDE SEQUENCE [LARGE SCALE GENOMIC DNA]</scope>
    <source>
        <strain evidence="4 5">MCCC 1A12701</strain>
    </source>
</reference>
<dbReference type="EMBL" id="RRCT01000001">
    <property type="protein sequence ID" value="RQW76425.1"/>
    <property type="molecule type" value="Genomic_DNA"/>
</dbReference>
<sequence>MFQRVNYLPIELPEVQSGDLISASIVQELIKGKSGEINKLNTYMFQAMNFREKMKLKPFYDLLASITAEQLGLVELMVSAFNLLNVGTSFREETEFSQLQHENEKNPTKKLYLYNDSVGNPLSGELVYSTGNLTLDLQHVFFLANSSHKEKMMAYERATHPVFREVIGYLLVREGAHIMAFAKAIEMATGVNVAKMLPIPITEHHVFEAARKYEERGDGHVLYTWNYVGDYRDIDKIWKGLHPETGQPLVVLEGIPEERGKVPNMKELQDEYSPGISADEYQNILKRLLSKG</sequence>
<dbReference type="AlphaFoldDB" id="A0A3N9UKQ8"/>
<feature type="binding site" evidence="3">
    <location>
        <position position="229"/>
    </location>
    <ligand>
        <name>Ca(2+)</name>
        <dbReference type="ChEBI" id="CHEBI:29108"/>
    </ligand>
</feature>
<dbReference type="Proteomes" id="UP000274033">
    <property type="component" value="Unassembled WGS sequence"/>
</dbReference>
<dbReference type="Gene3D" id="1.20.1260.10">
    <property type="match status" value="1"/>
</dbReference>
<evidence type="ECO:0000256" key="3">
    <source>
        <dbReference type="PIRSR" id="PIRSR607760-2"/>
    </source>
</evidence>
<dbReference type="InterPro" id="IPR012347">
    <property type="entry name" value="Ferritin-like"/>
</dbReference>
<dbReference type="OrthoDB" id="9800585at2"/>
<proteinExistence type="inferred from homology"/>
<dbReference type="GO" id="GO:0046872">
    <property type="term" value="F:metal ion binding"/>
    <property type="evidence" value="ECO:0007669"/>
    <property type="project" value="UniProtKB-KW"/>
</dbReference>
<name>A0A3N9UKQ8_9BACI</name>
<comment type="caution">
    <text evidence="4">The sequence shown here is derived from an EMBL/GenBank/DDBJ whole genome shotgun (WGS) entry which is preliminary data.</text>
</comment>
<feature type="binding site" evidence="2">
    <location>
        <position position="36"/>
    </location>
    <ligand>
        <name>Mn(2+)</name>
        <dbReference type="ChEBI" id="CHEBI:29035"/>
        <label>1</label>
    </ligand>
</feature>
<keyword evidence="5" id="KW-1185">Reference proteome</keyword>
<evidence type="ECO:0000313" key="5">
    <source>
        <dbReference type="Proteomes" id="UP000274033"/>
    </source>
</evidence>
<gene>
    <name evidence="4" type="ORF">EBB45_02425</name>
</gene>
<dbReference type="InterPro" id="IPR009078">
    <property type="entry name" value="Ferritin-like_SF"/>
</dbReference>
<keyword evidence="3" id="KW-0106">Calcium</keyword>